<keyword evidence="2" id="KW-1133">Transmembrane helix</keyword>
<feature type="compositionally biased region" description="Polar residues" evidence="1">
    <location>
        <begin position="63"/>
        <end position="83"/>
    </location>
</feature>
<protein>
    <submittedName>
        <fullName evidence="3">Uncharacterized protein</fullName>
    </submittedName>
</protein>
<comment type="caution">
    <text evidence="3">The sequence shown here is derived from an EMBL/GenBank/DDBJ whole genome shotgun (WGS) entry which is preliminary data.</text>
</comment>
<feature type="region of interest" description="Disordered" evidence="1">
    <location>
        <begin position="50"/>
        <end position="94"/>
    </location>
</feature>
<evidence type="ECO:0000313" key="3">
    <source>
        <dbReference type="EMBL" id="TDH00087.1"/>
    </source>
</evidence>
<reference evidence="3 4" key="1">
    <citation type="submission" date="2019-01" db="EMBL/GenBank/DDBJ databases">
        <title>A chromosome-scale genome assembly of the yellow perch, Perca flavescens.</title>
        <authorList>
            <person name="Feron R."/>
            <person name="Morvezen R."/>
            <person name="Bestin A."/>
            <person name="Haffray P."/>
            <person name="Klopp C."/>
            <person name="Zahm M."/>
            <person name="Cabau C."/>
            <person name="Roques C."/>
            <person name="Donnadieu C."/>
            <person name="Bouchez O."/>
            <person name="Christie M."/>
            <person name="Larson W."/>
            <person name="Guiguen Y."/>
        </authorList>
    </citation>
    <scope>NUCLEOTIDE SEQUENCE [LARGE SCALE GENOMIC DNA]</scope>
    <source>
        <strain evidence="3">YP-PL-M2</strain>
        <tissue evidence="3">Blood</tissue>
    </source>
</reference>
<keyword evidence="4" id="KW-1185">Reference proteome</keyword>
<sequence>MAPVGTVGMLGWVSSTEVGVISLVVFLVLGVALLALCTMCQRKTANAYSVNQTTTDGKGGANGNTDTRMGDSGTSWRTHQLPASTLERATASTN</sequence>
<dbReference type="AlphaFoldDB" id="A0A484C8R9"/>
<dbReference type="Proteomes" id="UP000295070">
    <property type="component" value="Chromosome 18"/>
</dbReference>
<gene>
    <name evidence="3" type="ORF">EPR50_G00183760</name>
</gene>
<evidence type="ECO:0000313" key="4">
    <source>
        <dbReference type="Proteomes" id="UP000295070"/>
    </source>
</evidence>
<proteinExistence type="predicted"/>
<keyword evidence="2" id="KW-0812">Transmembrane</keyword>
<evidence type="ECO:0000256" key="1">
    <source>
        <dbReference type="SAM" id="MobiDB-lite"/>
    </source>
</evidence>
<feature type="transmembrane region" description="Helical" evidence="2">
    <location>
        <begin position="20"/>
        <end position="39"/>
    </location>
</feature>
<dbReference type="EMBL" id="SCKG01000018">
    <property type="protein sequence ID" value="TDH00087.1"/>
    <property type="molecule type" value="Genomic_DNA"/>
</dbReference>
<accession>A0A484C8R9</accession>
<organism evidence="3 4">
    <name type="scientific">Perca flavescens</name>
    <name type="common">American yellow perch</name>
    <name type="synonym">Morone flavescens</name>
    <dbReference type="NCBI Taxonomy" id="8167"/>
    <lineage>
        <taxon>Eukaryota</taxon>
        <taxon>Metazoa</taxon>
        <taxon>Chordata</taxon>
        <taxon>Craniata</taxon>
        <taxon>Vertebrata</taxon>
        <taxon>Euteleostomi</taxon>
        <taxon>Actinopterygii</taxon>
        <taxon>Neopterygii</taxon>
        <taxon>Teleostei</taxon>
        <taxon>Neoteleostei</taxon>
        <taxon>Acanthomorphata</taxon>
        <taxon>Eupercaria</taxon>
        <taxon>Perciformes</taxon>
        <taxon>Percoidei</taxon>
        <taxon>Percidae</taxon>
        <taxon>Percinae</taxon>
        <taxon>Perca</taxon>
    </lineage>
</organism>
<evidence type="ECO:0000256" key="2">
    <source>
        <dbReference type="SAM" id="Phobius"/>
    </source>
</evidence>
<keyword evidence="2" id="KW-0472">Membrane</keyword>
<name>A0A484C8R9_PERFV</name>